<dbReference type="OrthoDB" id="4734538at2759"/>
<dbReference type="Proteomes" id="UP000799779">
    <property type="component" value="Unassembled WGS sequence"/>
</dbReference>
<keyword evidence="1" id="KW-0472">Membrane</keyword>
<keyword evidence="1" id="KW-0812">Transmembrane</keyword>
<accession>A0A6A5WAX4</accession>
<organism evidence="2 3">
    <name type="scientific">Amniculicola lignicola CBS 123094</name>
    <dbReference type="NCBI Taxonomy" id="1392246"/>
    <lineage>
        <taxon>Eukaryota</taxon>
        <taxon>Fungi</taxon>
        <taxon>Dikarya</taxon>
        <taxon>Ascomycota</taxon>
        <taxon>Pezizomycotina</taxon>
        <taxon>Dothideomycetes</taxon>
        <taxon>Pleosporomycetidae</taxon>
        <taxon>Pleosporales</taxon>
        <taxon>Amniculicolaceae</taxon>
        <taxon>Amniculicola</taxon>
    </lineage>
</organism>
<dbReference type="EMBL" id="ML977607">
    <property type="protein sequence ID" value="KAF1998054.1"/>
    <property type="molecule type" value="Genomic_DNA"/>
</dbReference>
<evidence type="ECO:0000313" key="3">
    <source>
        <dbReference type="Proteomes" id="UP000799779"/>
    </source>
</evidence>
<keyword evidence="3" id="KW-1185">Reference proteome</keyword>
<keyword evidence="1" id="KW-1133">Transmembrane helix</keyword>
<evidence type="ECO:0000256" key="1">
    <source>
        <dbReference type="SAM" id="Phobius"/>
    </source>
</evidence>
<feature type="transmembrane region" description="Helical" evidence="1">
    <location>
        <begin position="41"/>
        <end position="60"/>
    </location>
</feature>
<proteinExistence type="predicted"/>
<name>A0A6A5WAX4_9PLEO</name>
<feature type="transmembrane region" description="Helical" evidence="1">
    <location>
        <begin position="162"/>
        <end position="186"/>
    </location>
</feature>
<reference evidence="2" key="1">
    <citation type="journal article" date="2020" name="Stud. Mycol.">
        <title>101 Dothideomycetes genomes: a test case for predicting lifestyles and emergence of pathogens.</title>
        <authorList>
            <person name="Haridas S."/>
            <person name="Albert R."/>
            <person name="Binder M."/>
            <person name="Bloem J."/>
            <person name="Labutti K."/>
            <person name="Salamov A."/>
            <person name="Andreopoulos B."/>
            <person name="Baker S."/>
            <person name="Barry K."/>
            <person name="Bills G."/>
            <person name="Bluhm B."/>
            <person name="Cannon C."/>
            <person name="Castanera R."/>
            <person name="Culley D."/>
            <person name="Daum C."/>
            <person name="Ezra D."/>
            <person name="Gonzalez J."/>
            <person name="Henrissat B."/>
            <person name="Kuo A."/>
            <person name="Liang C."/>
            <person name="Lipzen A."/>
            <person name="Lutzoni F."/>
            <person name="Magnuson J."/>
            <person name="Mondo S."/>
            <person name="Nolan M."/>
            <person name="Ohm R."/>
            <person name="Pangilinan J."/>
            <person name="Park H.-J."/>
            <person name="Ramirez L."/>
            <person name="Alfaro M."/>
            <person name="Sun H."/>
            <person name="Tritt A."/>
            <person name="Yoshinaga Y."/>
            <person name="Zwiers L.-H."/>
            <person name="Turgeon B."/>
            <person name="Goodwin S."/>
            <person name="Spatafora J."/>
            <person name="Crous P."/>
            <person name="Grigoriev I."/>
        </authorList>
    </citation>
    <scope>NUCLEOTIDE SEQUENCE</scope>
    <source>
        <strain evidence="2">CBS 123094</strain>
    </source>
</reference>
<protein>
    <submittedName>
        <fullName evidence="2">Uncharacterized protein</fullName>
    </submittedName>
</protein>
<feature type="transmembrane region" description="Helical" evidence="1">
    <location>
        <begin position="500"/>
        <end position="521"/>
    </location>
</feature>
<evidence type="ECO:0000313" key="2">
    <source>
        <dbReference type="EMBL" id="KAF1998054.1"/>
    </source>
</evidence>
<dbReference type="AlphaFoldDB" id="A0A6A5WAX4"/>
<sequence length="588" mass="64843">MPQYLFLNTSKNSLPSIDVDPDETPAPKTRRGIWRFLRHNLTILLALSCGLACITAVLLFSSHLSNQILRCPDWSTQCKIPFFIEVVRNNIGTIQGISTAVYAIGLGALAYAAHAFSESALWPLLNRQSLSLKQVDTYLEASRGSIPSSPSALWAARSFDSILVIMCTVFITLIPLGGAPLMGYVYDQKNMTHDFESLYQPGGGIEPLFAQSSPPESLRDQAGSLYSSWAYNISHEPMPAFRDWFVDRSKLEMRGSMSVKAVKIKQEVVCRGWRAGALRKEKGLLWFKTNMRGHRKNGTVDHSEEIGVRDKPRLAVWVHDYRFPTPTKTSATVIFASLNGDIESGEIMPLPGNAAMKNISSVACDIDVEFIEDTLTVGFGSHGAPVEINAIKSLRNPVKGGNATLNELALWFAVAPVANGVSVDGAQPMYVYDQPGQLPLRYTSTTEGESKGWSVNDLANLIRVSTGASALAESSRRDDGRKVIMTSRTHTMRLDPSRPILLLILPILILLNALALIIWNIRMHDRLEIPIMRKATLSELLKSAQTEDIRVPASAAKFNDGWPSGLDALKSKVEDEWMEDGQEARCTV</sequence>
<gene>
    <name evidence="2" type="ORF">P154DRAFT_622035</name>
</gene>